<accession>S0A1A1</accession>
<protein>
    <submittedName>
        <fullName evidence="1">Uncharacterized protein</fullName>
    </submittedName>
</protein>
<sequence>MLFLVSIILFFVRKPLLLNKIGYLLMNKNCILT</sequence>
<reference evidence="2" key="2">
    <citation type="submission" date="2013-03" db="EMBL/GenBank/DDBJ databases">
        <title>The Cellulophaga phages: a novel, diverse, and globally ubiquitous model system.</title>
        <authorList>
            <person name="Holmfeldt K."/>
            <person name="Solonenko N."/>
            <person name="Shah M."/>
            <person name="Corrier K."/>
            <person name="Riemann L."/>
            <person name="VerBerkmoes N.C."/>
            <person name="Sullivan M.B."/>
        </authorList>
    </citation>
    <scope>NUCLEOTIDE SEQUENCE [LARGE SCALE GENOMIC DNA]</scope>
</reference>
<evidence type="ECO:0000313" key="1">
    <source>
        <dbReference type="EMBL" id="AGO47993.1"/>
    </source>
</evidence>
<dbReference type="KEGG" id="vg:16796749"/>
<dbReference type="GeneID" id="16796749"/>
<name>S0A1A1_9CAUD</name>
<dbReference type="EMBL" id="KC821613">
    <property type="protein sequence ID" value="AGO47993.1"/>
    <property type="molecule type" value="Genomic_DNA"/>
</dbReference>
<dbReference type="RefSeq" id="YP_008241006.1">
    <property type="nucleotide sequence ID" value="NC_021791.1"/>
</dbReference>
<keyword evidence="2" id="KW-1185">Reference proteome</keyword>
<organism evidence="1 2">
    <name type="scientific">Cellulophaga phage phi12:1</name>
    <dbReference type="NCBI Taxonomy" id="1327976"/>
    <lineage>
        <taxon>Viruses</taxon>
        <taxon>Duplodnaviria</taxon>
        <taxon>Heunggongvirae</taxon>
        <taxon>Uroviricota</taxon>
        <taxon>Caudoviricetes</taxon>
        <taxon>Helsingorvirus</taxon>
        <taxon>Helsingorvirus Cba121</taxon>
    </lineage>
</organism>
<proteinExistence type="predicted"/>
<gene>
    <name evidence="1" type="ORF">Phi12:1_gp27</name>
</gene>
<reference evidence="1 2" key="1">
    <citation type="journal article" date="2013" name="Proc. Natl. Acad. Sci. U.S.A.">
        <title>Twelve previously unknown phage genera are ubiquitous in global oceans.</title>
        <authorList>
            <person name="Holmfeldt K."/>
            <person name="Solonenko N."/>
            <person name="Shah M."/>
            <person name="Corrier K."/>
            <person name="Riemann L."/>
            <person name="Verberkmoes N.C."/>
            <person name="Sullivan M.B."/>
        </authorList>
    </citation>
    <scope>NUCLEOTIDE SEQUENCE [LARGE SCALE GENOMIC DNA]</scope>
    <source>
        <strain evidence="1">Phi12:1</strain>
    </source>
</reference>
<evidence type="ECO:0000313" key="2">
    <source>
        <dbReference type="Proteomes" id="UP000014714"/>
    </source>
</evidence>
<dbReference type="Proteomes" id="UP000014714">
    <property type="component" value="Segment"/>
</dbReference>